<dbReference type="PRINTS" id="PR01437">
    <property type="entry name" value="NUOXDRDTASE4"/>
</dbReference>
<feature type="transmembrane region" description="Helical" evidence="9">
    <location>
        <begin position="37"/>
        <end position="58"/>
    </location>
</feature>
<keyword evidence="4" id="KW-1278">Translocase</keyword>
<keyword evidence="3 8" id="KW-0812">Transmembrane</keyword>
<evidence type="ECO:0000256" key="9">
    <source>
        <dbReference type="SAM" id="Phobius"/>
    </source>
</evidence>
<dbReference type="GO" id="GO:0003954">
    <property type="term" value="F:NADH dehydrogenase activity"/>
    <property type="evidence" value="ECO:0007669"/>
    <property type="project" value="TreeGrafter"/>
</dbReference>
<feature type="transmembrane region" description="Helical" evidence="9">
    <location>
        <begin position="211"/>
        <end position="230"/>
    </location>
</feature>
<dbReference type="EMBL" id="CP008743">
    <property type="protein sequence ID" value="ARN84243.1"/>
    <property type="molecule type" value="Genomic_DNA"/>
</dbReference>
<keyword evidence="5 9" id="KW-1133">Transmembrane helix</keyword>
<dbReference type="NCBIfam" id="NF004501">
    <property type="entry name" value="PRK05846.1-5"/>
    <property type="match status" value="1"/>
</dbReference>
<feature type="domain" description="NADH:quinone oxidoreductase/Mrp antiporter transmembrane" evidence="10">
    <location>
        <begin position="134"/>
        <end position="416"/>
    </location>
</feature>
<evidence type="ECO:0000313" key="12">
    <source>
        <dbReference type="EMBL" id="ARN84243.1"/>
    </source>
</evidence>
<dbReference type="STRING" id="1414854.GQ61_01580"/>
<keyword evidence="7 9" id="KW-0472">Membrane</keyword>
<organism evidence="12 13">
    <name type="scientific">Candidatus Nucleicultrix amoebiphila FS5</name>
    <dbReference type="NCBI Taxonomy" id="1414854"/>
    <lineage>
        <taxon>Bacteria</taxon>
        <taxon>Pseudomonadati</taxon>
        <taxon>Pseudomonadota</taxon>
        <taxon>Alphaproteobacteria</taxon>
        <taxon>Holosporales</taxon>
        <taxon>Candidatus Nucleicultricaceae</taxon>
        <taxon>Candidatus Nucleicultrix</taxon>
    </lineage>
</organism>
<evidence type="ECO:0000256" key="6">
    <source>
        <dbReference type="ARBA" id="ARBA00023027"/>
    </source>
</evidence>
<dbReference type="GO" id="GO:0008137">
    <property type="term" value="F:NADH dehydrogenase (ubiquinone) activity"/>
    <property type="evidence" value="ECO:0007669"/>
    <property type="project" value="InterPro"/>
</dbReference>
<name>A0A1W6N345_9PROT</name>
<sequence length="507" mass="56600">MSDLPLLSITTFLPLLGAFFILLIRGEEQMVMRNARAVAILTSFGTFISNLVVLFFFDSSKADFQLVEKHMWIERFNISYHLGIDGVSLLFVLLTTFLTPLAILSSFRAIDKRVKEYMIAFLVLETLMVGTFVALDFVLFYLFFEAVLIPMFLIIGIWGGENRVYSAFKFFLYTFAGSVLSLIAILTIYFSVGSTSIEAAQAHSFSHTMQIWLWLAFFASFAIKIPMWPVHTWLPYAHVEAPTAGSVVLAAILLKMGGYGFLRFSLPMFPEASQFFAPFVFILSIVAVVYTSLVALVQSDMKKLIAYSSIAHMGFVTFGLFTFSLQGLQGAMFQMISHGIISGALFLCVGVLYDRLHTRLIDQYGGVVHVMPYFSVLFMIFILGAVGLPGTSGFIGELLVMIAAFKTNGWLAAGMGLGIILAAAYALGLYKRLFYGKPNGEKVKKLFDLCWQEKIALVPLAVLTIILGIWPKPLLSLSEESLKRIVMLYKSQRDTVQKSHIQHEQVL</sequence>
<gene>
    <name evidence="12" type="ORF">GQ61_01580</name>
</gene>
<dbReference type="Pfam" id="PF01059">
    <property type="entry name" value="Oxidored_q5_N"/>
    <property type="match status" value="1"/>
</dbReference>
<evidence type="ECO:0000256" key="8">
    <source>
        <dbReference type="RuleBase" id="RU000320"/>
    </source>
</evidence>
<evidence type="ECO:0000256" key="1">
    <source>
        <dbReference type="ARBA" id="ARBA00004127"/>
    </source>
</evidence>
<feature type="transmembrane region" description="Helical" evidence="9">
    <location>
        <begin position="451"/>
        <end position="470"/>
    </location>
</feature>
<keyword evidence="6" id="KW-0520">NAD</keyword>
<evidence type="ECO:0000256" key="3">
    <source>
        <dbReference type="ARBA" id="ARBA00022692"/>
    </source>
</evidence>
<dbReference type="Pfam" id="PF00361">
    <property type="entry name" value="Proton_antipo_M"/>
    <property type="match status" value="1"/>
</dbReference>
<protein>
    <submittedName>
        <fullName evidence="12">NADH-quinone oxidoreductase chain 13</fullName>
    </submittedName>
</protein>
<dbReference type="GO" id="GO:0048039">
    <property type="term" value="F:ubiquinone binding"/>
    <property type="evidence" value="ECO:0007669"/>
    <property type="project" value="TreeGrafter"/>
</dbReference>
<reference evidence="12 13" key="1">
    <citation type="submission" date="2014-06" db="EMBL/GenBank/DDBJ databases">
        <title>The genome of the endonuclear symbiont Nucleicultrix amoebiphila.</title>
        <authorList>
            <person name="Schulz F."/>
            <person name="Horn M."/>
        </authorList>
    </citation>
    <scope>NUCLEOTIDE SEQUENCE [LARGE SCALE GENOMIC DNA]</scope>
    <source>
        <strain evidence="12 13">FS5</strain>
    </source>
</reference>
<dbReference type="OrthoDB" id="9768329at2"/>
<keyword evidence="13" id="KW-1185">Reference proteome</keyword>
<feature type="transmembrane region" description="Helical" evidence="9">
    <location>
        <begin position="170"/>
        <end position="191"/>
    </location>
</feature>
<feature type="transmembrane region" description="Helical" evidence="9">
    <location>
        <begin position="304"/>
        <end position="325"/>
    </location>
</feature>
<feature type="domain" description="NADH:ubiquinone oxidoreductase chain 4 N-terminal" evidence="11">
    <location>
        <begin position="64"/>
        <end position="128"/>
    </location>
</feature>
<feature type="transmembrane region" description="Helical" evidence="9">
    <location>
        <begin position="78"/>
        <end position="104"/>
    </location>
</feature>
<evidence type="ECO:0000259" key="10">
    <source>
        <dbReference type="Pfam" id="PF00361"/>
    </source>
</evidence>
<evidence type="ECO:0000256" key="7">
    <source>
        <dbReference type="ARBA" id="ARBA00023136"/>
    </source>
</evidence>
<dbReference type="RefSeq" id="WP_085783604.1">
    <property type="nucleotide sequence ID" value="NZ_CP008743.1"/>
</dbReference>
<feature type="transmembrane region" description="Helical" evidence="9">
    <location>
        <begin position="374"/>
        <end position="404"/>
    </location>
</feature>
<dbReference type="KEGG" id="naf:GQ61_01580"/>
<feature type="transmembrane region" description="Helical" evidence="9">
    <location>
        <begin position="6"/>
        <end position="25"/>
    </location>
</feature>
<feature type="transmembrane region" description="Helical" evidence="9">
    <location>
        <begin position="242"/>
        <end position="262"/>
    </location>
</feature>
<accession>A0A1W6N345</accession>
<dbReference type="PANTHER" id="PTHR43507:SF1">
    <property type="entry name" value="NADH-UBIQUINONE OXIDOREDUCTASE CHAIN 4"/>
    <property type="match status" value="1"/>
</dbReference>
<feature type="transmembrane region" description="Helical" evidence="9">
    <location>
        <begin position="410"/>
        <end position="430"/>
    </location>
</feature>
<evidence type="ECO:0000256" key="5">
    <source>
        <dbReference type="ARBA" id="ARBA00022989"/>
    </source>
</evidence>
<dbReference type="InterPro" id="IPR010227">
    <property type="entry name" value="NADH_Q_OxRdtase_chainM/4"/>
</dbReference>
<dbReference type="NCBIfam" id="TIGR01972">
    <property type="entry name" value="NDH_I_M"/>
    <property type="match status" value="1"/>
</dbReference>
<evidence type="ECO:0000256" key="2">
    <source>
        <dbReference type="ARBA" id="ARBA00009025"/>
    </source>
</evidence>
<dbReference type="PANTHER" id="PTHR43507">
    <property type="entry name" value="NADH-UBIQUINONE OXIDOREDUCTASE CHAIN 4"/>
    <property type="match status" value="1"/>
</dbReference>
<dbReference type="GO" id="GO:0015990">
    <property type="term" value="P:electron transport coupled proton transport"/>
    <property type="evidence" value="ECO:0007669"/>
    <property type="project" value="TreeGrafter"/>
</dbReference>
<dbReference type="Proteomes" id="UP000237351">
    <property type="component" value="Chromosome"/>
</dbReference>
<evidence type="ECO:0000256" key="4">
    <source>
        <dbReference type="ARBA" id="ARBA00022967"/>
    </source>
</evidence>
<feature type="transmembrane region" description="Helical" evidence="9">
    <location>
        <begin position="274"/>
        <end position="297"/>
    </location>
</feature>
<feature type="transmembrane region" description="Helical" evidence="9">
    <location>
        <begin position="331"/>
        <end position="353"/>
    </location>
</feature>
<dbReference type="GO" id="GO:0016020">
    <property type="term" value="C:membrane"/>
    <property type="evidence" value="ECO:0007669"/>
    <property type="project" value="UniProtKB-SubCell"/>
</dbReference>
<comment type="similarity">
    <text evidence="2">Belongs to the complex I subunit 4 family.</text>
</comment>
<feature type="transmembrane region" description="Helical" evidence="9">
    <location>
        <begin position="140"/>
        <end position="158"/>
    </location>
</feature>
<dbReference type="GO" id="GO:0042773">
    <property type="term" value="P:ATP synthesis coupled electron transport"/>
    <property type="evidence" value="ECO:0007669"/>
    <property type="project" value="InterPro"/>
</dbReference>
<proteinExistence type="inferred from homology"/>
<dbReference type="InterPro" id="IPR003918">
    <property type="entry name" value="NADH_UbQ_OxRdtase"/>
</dbReference>
<dbReference type="InterPro" id="IPR000260">
    <property type="entry name" value="NADH4_N"/>
</dbReference>
<evidence type="ECO:0000259" key="11">
    <source>
        <dbReference type="Pfam" id="PF01059"/>
    </source>
</evidence>
<feature type="transmembrane region" description="Helical" evidence="9">
    <location>
        <begin position="116"/>
        <end position="134"/>
    </location>
</feature>
<dbReference type="NCBIfam" id="NF004499">
    <property type="entry name" value="PRK05846.1-3"/>
    <property type="match status" value="1"/>
</dbReference>
<comment type="subcellular location">
    <subcellularLocation>
        <location evidence="1">Endomembrane system</location>
        <topology evidence="1">Multi-pass membrane protein</topology>
    </subcellularLocation>
    <subcellularLocation>
        <location evidence="8">Membrane</location>
        <topology evidence="8">Multi-pass membrane protein</topology>
    </subcellularLocation>
</comment>
<dbReference type="AlphaFoldDB" id="A0A1W6N345"/>
<evidence type="ECO:0000313" key="13">
    <source>
        <dbReference type="Proteomes" id="UP000237351"/>
    </source>
</evidence>
<dbReference type="GO" id="GO:0012505">
    <property type="term" value="C:endomembrane system"/>
    <property type="evidence" value="ECO:0007669"/>
    <property type="project" value="UniProtKB-SubCell"/>
</dbReference>
<dbReference type="InterPro" id="IPR001750">
    <property type="entry name" value="ND/Mrp_TM"/>
</dbReference>